<proteinExistence type="predicted"/>
<organism evidence="4 5">
    <name type="scientific">Paramecium primaurelia</name>
    <dbReference type="NCBI Taxonomy" id="5886"/>
    <lineage>
        <taxon>Eukaryota</taxon>
        <taxon>Sar</taxon>
        <taxon>Alveolata</taxon>
        <taxon>Ciliophora</taxon>
        <taxon>Intramacronucleata</taxon>
        <taxon>Oligohymenophorea</taxon>
        <taxon>Peniculida</taxon>
        <taxon>Parameciidae</taxon>
        <taxon>Paramecium</taxon>
    </lineage>
</organism>
<keyword evidence="2" id="KW-1133">Transmembrane helix</keyword>
<feature type="transmembrane region" description="Helical" evidence="2">
    <location>
        <begin position="5"/>
        <end position="21"/>
    </location>
</feature>
<comment type="caution">
    <text evidence="4">The sequence shown here is derived from an EMBL/GenBank/DDBJ whole genome shotgun (WGS) entry which is preliminary data.</text>
</comment>
<evidence type="ECO:0000313" key="5">
    <source>
        <dbReference type="Proteomes" id="UP000688137"/>
    </source>
</evidence>
<dbReference type="OMA" id="HYDIGIP"/>
<dbReference type="PANTHER" id="PTHR12931">
    <property type="entry name" value="UBIQUITIN THIOLESTERASE PROTEIN OTUB"/>
    <property type="match status" value="1"/>
</dbReference>
<dbReference type="PANTHER" id="PTHR12931:SF15">
    <property type="entry name" value="UBIQUITIN THIOESTERASE OTUBAIN-LIKE"/>
    <property type="match status" value="1"/>
</dbReference>
<feature type="region of interest" description="Disordered" evidence="1">
    <location>
        <begin position="72"/>
        <end position="115"/>
    </location>
</feature>
<gene>
    <name evidence="4" type="ORF">PPRIM_AZ9-3.1.T0230179</name>
</gene>
<dbReference type="GO" id="GO:0004843">
    <property type="term" value="F:cysteine-type deubiquitinase activity"/>
    <property type="evidence" value="ECO:0007669"/>
    <property type="project" value="TreeGrafter"/>
</dbReference>
<dbReference type="InterPro" id="IPR019400">
    <property type="entry name" value="Peptidase_C65_otubain"/>
</dbReference>
<feature type="compositionally biased region" description="Basic and acidic residues" evidence="1">
    <location>
        <begin position="72"/>
        <end position="81"/>
    </location>
</feature>
<evidence type="ECO:0000259" key="3">
    <source>
        <dbReference type="PROSITE" id="PS50802"/>
    </source>
</evidence>
<feature type="domain" description="OTU" evidence="3">
    <location>
        <begin position="235"/>
        <end position="426"/>
    </location>
</feature>
<accession>A0A8S1KK47</accession>
<dbReference type="Pfam" id="PF10275">
    <property type="entry name" value="Peptidase_C65"/>
    <property type="match status" value="1"/>
</dbReference>
<evidence type="ECO:0000256" key="2">
    <source>
        <dbReference type="SAM" id="Phobius"/>
    </source>
</evidence>
<keyword evidence="2" id="KW-0812">Transmembrane</keyword>
<dbReference type="Proteomes" id="UP000688137">
    <property type="component" value="Unassembled WGS sequence"/>
</dbReference>
<name>A0A8S1KK47_PARPR</name>
<keyword evidence="5" id="KW-1185">Reference proteome</keyword>
<dbReference type="GO" id="GO:0005634">
    <property type="term" value="C:nucleus"/>
    <property type="evidence" value="ECO:0007669"/>
    <property type="project" value="TreeGrafter"/>
</dbReference>
<dbReference type="InterPro" id="IPR003323">
    <property type="entry name" value="OTU_dom"/>
</dbReference>
<dbReference type="AlphaFoldDB" id="A0A8S1KK47"/>
<dbReference type="GO" id="GO:0071108">
    <property type="term" value="P:protein K48-linked deubiquitination"/>
    <property type="evidence" value="ECO:0007669"/>
    <property type="project" value="TreeGrafter"/>
</dbReference>
<reference evidence="4" key="1">
    <citation type="submission" date="2021-01" db="EMBL/GenBank/DDBJ databases">
        <authorList>
            <consortium name="Genoscope - CEA"/>
            <person name="William W."/>
        </authorList>
    </citation>
    <scope>NUCLEOTIDE SEQUENCE</scope>
</reference>
<dbReference type="GO" id="GO:0043130">
    <property type="term" value="F:ubiquitin binding"/>
    <property type="evidence" value="ECO:0007669"/>
    <property type="project" value="TreeGrafter"/>
</dbReference>
<feature type="compositionally biased region" description="Polar residues" evidence="1">
    <location>
        <begin position="99"/>
        <end position="115"/>
    </location>
</feature>
<dbReference type="EMBL" id="CAJJDM010000021">
    <property type="protein sequence ID" value="CAD8055438.1"/>
    <property type="molecule type" value="Genomic_DNA"/>
</dbReference>
<dbReference type="PROSITE" id="PS50802">
    <property type="entry name" value="OTU"/>
    <property type="match status" value="1"/>
</dbReference>
<evidence type="ECO:0000313" key="4">
    <source>
        <dbReference type="EMBL" id="CAD8055438.1"/>
    </source>
</evidence>
<evidence type="ECO:0000256" key="1">
    <source>
        <dbReference type="SAM" id="MobiDB-lite"/>
    </source>
</evidence>
<keyword evidence="2" id="KW-0472">Membrane</keyword>
<dbReference type="CDD" id="cd22749">
    <property type="entry name" value="Otubain_C65"/>
    <property type="match status" value="1"/>
</dbReference>
<sequence length="426" mass="50383">MKDLIIILPIGIIIGFIFIWIKQQRTNSENVKVNQRISSKTKYQITSQSLSTSQSVYHKIENNKLQNIKKIQDRQSPEKVDNINSKQNHQAKSRLLSLDQRQNQGRINQQDSQGSRIKFRDDMRDLQLQQLNTKIEYLPNRNEPQQNKIEEQQNLKLRQSQERQIEDQKAVIQNQNQSAHTNSVIVQQKIFNLYNISCRVRNYDTKFLGPAIISQNYDDLFIDKNTKQQLNLFLKGYRQVRGDGNCYFTAIAFQYFEILLNKFSDLEFKEFMSQILLMSFQIQYHDYFIEDPLQNICAQRLVQLLSKLRDKPQNLESMMADPNQEFYGLAIIFFRNLAQYLYIQYNSQIIDEYKPDLSNELLTWEFQCNDSEMINSSLAKYLNIIINVYLIDQKKSEVTQLNYGKQSKNQIHLIYIPGHYDIGIPI</sequence>
<protein>
    <recommendedName>
        <fullName evidence="3">OTU domain-containing protein</fullName>
    </recommendedName>
</protein>